<sequence>MAELMQVIRAEGMTTLLTAVLVNPDDKLLQALTHAAKPDLIQLHGHETPERVAQVRATFGLPVIKAISVETADDIAQACVYDAVADYLLFDAKTPNGADLPGGMGLSFDWPLMRAWPGKTPWLLAGGLSSDNVAQALRLSGAPGVDVSSGVESAPGVKDERLISGFLKAVKSL</sequence>
<dbReference type="eggNOG" id="COG0135">
    <property type="taxonomic scope" value="Bacteria"/>
</dbReference>
<keyword evidence="6 9" id="KW-0822">Tryptophan biosynthesis</keyword>
<evidence type="ECO:0000256" key="2">
    <source>
        <dbReference type="ARBA" id="ARBA00004664"/>
    </source>
</evidence>
<evidence type="ECO:0000259" key="10">
    <source>
        <dbReference type="Pfam" id="PF00697"/>
    </source>
</evidence>
<dbReference type="UniPathway" id="UPA00035">
    <property type="reaction ID" value="UER00042"/>
</dbReference>
<dbReference type="GO" id="GO:0004640">
    <property type="term" value="F:phosphoribosylanthranilate isomerase activity"/>
    <property type="evidence" value="ECO:0007669"/>
    <property type="project" value="UniProtKB-UniRule"/>
</dbReference>
<keyword evidence="5 9" id="KW-0028">Amino-acid biosynthesis</keyword>
<dbReference type="GO" id="GO:0000162">
    <property type="term" value="P:L-tryptophan biosynthetic process"/>
    <property type="evidence" value="ECO:0007669"/>
    <property type="project" value="UniProtKB-UniRule"/>
</dbReference>
<reference evidence="12" key="1">
    <citation type="submission" date="2011-03" db="EMBL/GenBank/DDBJ databases">
        <title>Draft genome sequence of Brevundimonas diminuta.</title>
        <authorList>
            <person name="Brown P.J.B."/>
            <person name="Buechlein A."/>
            <person name="Hemmerich C."/>
            <person name="Brun Y.V."/>
        </authorList>
    </citation>
    <scope>NUCLEOTIDE SEQUENCE [LARGE SCALE GENOMIC DNA]</scope>
    <source>
        <strain evidence="12">C19</strain>
    </source>
</reference>
<evidence type="ECO:0000313" key="11">
    <source>
        <dbReference type="EMBL" id="EGF91811.1"/>
    </source>
</evidence>
<dbReference type="CDD" id="cd00405">
    <property type="entry name" value="PRAI"/>
    <property type="match status" value="1"/>
</dbReference>
<dbReference type="SUPFAM" id="SSF51366">
    <property type="entry name" value="Ribulose-phoshate binding barrel"/>
    <property type="match status" value="1"/>
</dbReference>
<dbReference type="InterPro" id="IPR011060">
    <property type="entry name" value="RibuloseP-bd_barrel"/>
</dbReference>
<feature type="domain" description="N-(5'phosphoribosyl) anthranilate isomerase (PRAI)" evidence="10">
    <location>
        <begin position="5"/>
        <end position="168"/>
    </location>
</feature>
<dbReference type="Gene3D" id="3.20.20.70">
    <property type="entry name" value="Aldolase class I"/>
    <property type="match status" value="1"/>
</dbReference>
<gene>
    <name evidence="9" type="primary">trpF</name>
    <name evidence="11" type="ORF">ABI_02430</name>
</gene>
<dbReference type="STRING" id="715226.ABI_02430"/>
<dbReference type="PANTHER" id="PTHR42894:SF1">
    <property type="entry name" value="N-(5'-PHOSPHORIBOSYL)ANTHRANILATE ISOMERASE"/>
    <property type="match status" value="1"/>
</dbReference>
<name>F4QIQ2_9CAUL</name>
<dbReference type="AlphaFoldDB" id="F4QIQ2"/>
<protein>
    <recommendedName>
        <fullName evidence="4 9">N-(5'-phosphoribosyl)anthranilate isomerase</fullName>
        <shortName evidence="9">PRAI</shortName>
        <ecNumber evidence="3 9">5.3.1.24</ecNumber>
    </recommendedName>
</protein>
<evidence type="ECO:0000256" key="5">
    <source>
        <dbReference type="ARBA" id="ARBA00022605"/>
    </source>
</evidence>
<dbReference type="EC" id="5.3.1.24" evidence="3 9"/>
<dbReference type="NCBIfam" id="NF002295">
    <property type="entry name" value="PRK01222.1-1"/>
    <property type="match status" value="1"/>
</dbReference>
<evidence type="ECO:0000256" key="6">
    <source>
        <dbReference type="ARBA" id="ARBA00022822"/>
    </source>
</evidence>
<organism evidence="11 12">
    <name type="scientific">Asticcacaulis biprosthecium C19</name>
    <dbReference type="NCBI Taxonomy" id="715226"/>
    <lineage>
        <taxon>Bacteria</taxon>
        <taxon>Pseudomonadati</taxon>
        <taxon>Pseudomonadota</taxon>
        <taxon>Alphaproteobacteria</taxon>
        <taxon>Caulobacterales</taxon>
        <taxon>Caulobacteraceae</taxon>
        <taxon>Asticcacaulis</taxon>
    </lineage>
</organism>
<keyword evidence="7 9" id="KW-0057">Aromatic amino acid biosynthesis</keyword>
<dbReference type="EMBL" id="GL883077">
    <property type="protein sequence ID" value="EGF91811.1"/>
    <property type="molecule type" value="Genomic_DNA"/>
</dbReference>
<proteinExistence type="inferred from homology"/>
<dbReference type="InterPro" id="IPR013785">
    <property type="entry name" value="Aldolase_TIM"/>
</dbReference>
<evidence type="ECO:0000256" key="9">
    <source>
        <dbReference type="HAMAP-Rule" id="MF_00135"/>
    </source>
</evidence>
<evidence type="ECO:0000256" key="8">
    <source>
        <dbReference type="ARBA" id="ARBA00023235"/>
    </source>
</evidence>
<dbReference type="HOGENOM" id="CLU_076364_1_1_5"/>
<comment type="similarity">
    <text evidence="9">Belongs to the TrpF family.</text>
</comment>
<comment type="pathway">
    <text evidence="2 9">Amino-acid biosynthesis; L-tryptophan biosynthesis; L-tryptophan from chorismate: step 3/5.</text>
</comment>
<evidence type="ECO:0000256" key="7">
    <source>
        <dbReference type="ARBA" id="ARBA00023141"/>
    </source>
</evidence>
<evidence type="ECO:0000313" key="12">
    <source>
        <dbReference type="Proteomes" id="UP000006512"/>
    </source>
</evidence>
<accession>F4QIQ2</accession>
<dbReference type="InterPro" id="IPR044643">
    <property type="entry name" value="TrpF_fam"/>
</dbReference>
<keyword evidence="8 9" id="KW-0413">Isomerase</keyword>
<evidence type="ECO:0000256" key="3">
    <source>
        <dbReference type="ARBA" id="ARBA00012572"/>
    </source>
</evidence>
<dbReference type="Proteomes" id="UP000006512">
    <property type="component" value="Unassembled WGS sequence"/>
</dbReference>
<dbReference type="InterPro" id="IPR001240">
    <property type="entry name" value="PRAI_dom"/>
</dbReference>
<dbReference type="Pfam" id="PF00697">
    <property type="entry name" value="PRAI"/>
    <property type="match status" value="1"/>
</dbReference>
<keyword evidence="12" id="KW-1185">Reference proteome</keyword>
<dbReference type="PANTHER" id="PTHR42894">
    <property type="entry name" value="N-(5'-PHOSPHORIBOSYL)ANTHRANILATE ISOMERASE"/>
    <property type="match status" value="1"/>
</dbReference>
<evidence type="ECO:0000256" key="1">
    <source>
        <dbReference type="ARBA" id="ARBA00001164"/>
    </source>
</evidence>
<dbReference type="HAMAP" id="MF_00135">
    <property type="entry name" value="PRAI"/>
    <property type="match status" value="1"/>
</dbReference>
<evidence type="ECO:0000256" key="4">
    <source>
        <dbReference type="ARBA" id="ARBA00022272"/>
    </source>
</evidence>
<comment type="catalytic activity">
    <reaction evidence="1 9">
        <text>N-(5-phospho-beta-D-ribosyl)anthranilate = 1-(2-carboxyphenylamino)-1-deoxy-D-ribulose 5-phosphate</text>
        <dbReference type="Rhea" id="RHEA:21540"/>
        <dbReference type="ChEBI" id="CHEBI:18277"/>
        <dbReference type="ChEBI" id="CHEBI:58613"/>
        <dbReference type="EC" id="5.3.1.24"/>
    </reaction>
</comment>